<organism evidence="5 6">
    <name type="scientific">Dibothriocephalus latus</name>
    <name type="common">Fish tapeworm</name>
    <name type="synonym">Diphyllobothrium latum</name>
    <dbReference type="NCBI Taxonomy" id="60516"/>
    <lineage>
        <taxon>Eukaryota</taxon>
        <taxon>Metazoa</taxon>
        <taxon>Spiralia</taxon>
        <taxon>Lophotrochozoa</taxon>
        <taxon>Platyhelminthes</taxon>
        <taxon>Cestoda</taxon>
        <taxon>Eucestoda</taxon>
        <taxon>Diphyllobothriidea</taxon>
        <taxon>Diphyllobothriidae</taxon>
        <taxon>Dibothriocephalus</taxon>
    </lineage>
</organism>
<dbReference type="InterPro" id="IPR005846">
    <property type="entry name" value="A-D-PHexomutase_a/b/a-III"/>
</dbReference>
<dbReference type="Proteomes" id="UP000281553">
    <property type="component" value="Unassembled WGS sequence"/>
</dbReference>
<evidence type="ECO:0000313" key="6">
    <source>
        <dbReference type="Proteomes" id="UP000281553"/>
    </source>
</evidence>
<dbReference type="GO" id="GO:0008973">
    <property type="term" value="F:phosphopentomutase activity"/>
    <property type="evidence" value="ECO:0007669"/>
    <property type="project" value="TreeGrafter"/>
</dbReference>
<keyword evidence="3" id="KW-0413">Isomerase</keyword>
<dbReference type="EMBL" id="UYRU01061420">
    <property type="protein sequence ID" value="VDN15095.1"/>
    <property type="molecule type" value="Genomic_DNA"/>
</dbReference>
<accession>A0A3P7LDL7</accession>
<dbReference type="Gene3D" id="3.40.120.10">
    <property type="entry name" value="Alpha-D-Glucose-1,6-Bisphosphate, subunit A, domain 3"/>
    <property type="match status" value="1"/>
</dbReference>
<dbReference type="GO" id="GO:0005975">
    <property type="term" value="P:carbohydrate metabolic process"/>
    <property type="evidence" value="ECO:0007669"/>
    <property type="project" value="InterPro"/>
</dbReference>
<evidence type="ECO:0000313" key="5">
    <source>
        <dbReference type="EMBL" id="VDN15095.1"/>
    </source>
</evidence>
<sequence length="189" mass="21596">MNGNETATLLGWWIWTQWRKRNPTKDLSKVYMVSSTVSSKILRSIAQKEGFNFEETLTGFKWIANKAYDLMTKNPGTEVIFAFEEAIGFMSGTTVLDKDGIGALAAVCEMTSHLYAQKSSLVQQLEKVFDTNIDFAVGYTKAWGHFIGRADFGPLSVHVYSMRRWRKTKDEFQLSTLIPRFFLVLKRTV</sequence>
<reference evidence="5 6" key="1">
    <citation type="submission" date="2018-11" db="EMBL/GenBank/DDBJ databases">
        <authorList>
            <consortium name="Pathogen Informatics"/>
        </authorList>
    </citation>
    <scope>NUCLEOTIDE SEQUENCE [LARGE SCALE GENOMIC DNA]</scope>
</reference>
<dbReference type="PANTHER" id="PTHR45745:SF1">
    <property type="entry name" value="PHOSPHOGLUCOMUTASE 2B-RELATED"/>
    <property type="match status" value="1"/>
</dbReference>
<keyword evidence="2" id="KW-0460">Magnesium</keyword>
<dbReference type="PANTHER" id="PTHR45745">
    <property type="entry name" value="PHOSPHOMANNOMUTASE 45A"/>
    <property type="match status" value="1"/>
</dbReference>
<dbReference type="SUPFAM" id="SSF53738">
    <property type="entry name" value="Phosphoglucomutase, first 3 domains"/>
    <property type="match status" value="1"/>
</dbReference>
<dbReference type="GO" id="GO:0006166">
    <property type="term" value="P:purine ribonucleoside salvage"/>
    <property type="evidence" value="ECO:0007669"/>
    <property type="project" value="TreeGrafter"/>
</dbReference>
<evidence type="ECO:0000256" key="1">
    <source>
        <dbReference type="ARBA" id="ARBA00022723"/>
    </source>
</evidence>
<dbReference type="Pfam" id="PF02880">
    <property type="entry name" value="PGM_PMM_III"/>
    <property type="match status" value="1"/>
</dbReference>
<dbReference type="GO" id="GO:0005634">
    <property type="term" value="C:nucleus"/>
    <property type="evidence" value="ECO:0007669"/>
    <property type="project" value="TreeGrafter"/>
</dbReference>
<evidence type="ECO:0000259" key="4">
    <source>
        <dbReference type="Pfam" id="PF02880"/>
    </source>
</evidence>
<name>A0A3P7LDL7_DIBLA</name>
<keyword evidence="6" id="KW-1185">Reference proteome</keyword>
<gene>
    <name evidence="5" type="ORF">DILT_LOCUS10926</name>
</gene>
<dbReference type="GO" id="GO:0046872">
    <property type="term" value="F:metal ion binding"/>
    <property type="evidence" value="ECO:0007669"/>
    <property type="project" value="UniProtKB-KW"/>
</dbReference>
<dbReference type="OrthoDB" id="8300170at2759"/>
<evidence type="ECO:0000256" key="2">
    <source>
        <dbReference type="ARBA" id="ARBA00022842"/>
    </source>
</evidence>
<dbReference type="AlphaFoldDB" id="A0A3P7LDL7"/>
<feature type="domain" description="Alpha-D-phosphohexomutase alpha/beta/alpha" evidence="4">
    <location>
        <begin position="3"/>
        <end position="125"/>
    </location>
</feature>
<keyword evidence="1" id="KW-0479">Metal-binding</keyword>
<protein>
    <recommendedName>
        <fullName evidence="4">Alpha-D-phosphohexomutase alpha/beta/alpha domain-containing protein</fullName>
    </recommendedName>
</protein>
<dbReference type="InterPro" id="IPR016055">
    <property type="entry name" value="A-D-PHexomutase_a/b/a-I/II/III"/>
</dbReference>
<evidence type="ECO:0000256" key="3">
    <source>
        <dbReference type="ARBA" id="ARBA00023235"/>
    </source>
</evidence>
<proteinExistence type="predicted"/>